<comment type="subcellular location">
    <subcellularLocation>
        <location evidence="1 7 8">Nucleus</location>
    </subcellularLocation>
</comment>
<accession>A0A673KT05</accession>
<evidence type="ECO:0000256" key="1">
    <source>
        <dbReference type="ARBA" id="ARBA00004123"/>
    </source>
</evidence>
<dbReference type="InterPro" id="IPR009057">
    <property type="entry name" value="Homeodomain-like_sf"/>
</dbReference>
<evidence type="ECO:0000256" key="8">
    <source>
        <dbReference type="RuleBase" id="RU000682"/>
    </source>
</evidence>
<dbReference type="GO" id="GO:0000977">
    <property type="term" value="F:RNA polymerase II transcription regulatory region sequence-specific DNA binding"/>
    <property type="evidence" value="ECO:0007669"/>
    <property type="project" value="TreeGrafter"/>
</dbReference>
<evidence type="ECO:0000313" key="12">
    <source>
        <dbReference type="Ensembl" id="ENSSRHP00000068909.1"/>
    </source>
</evidence>
<feature type="region of interest" description="Disordered" evidence="9">
    <location>
        <begin position="59"/>
        <end position="93"/>
    </location>
</feature>
<dbReference type="PROSITE" id="PS00027">
    <property type="entry name" value="HOMEOBOX_1"/>
    <property type="match status" value="1"/>
</dbReference>
<evidence type="ECO:0000256" key="7">
    <source>
        <dbReference type="PROSITE-ProRule" id="PRU00108"/>
    </source>
</evidence>
<dbReference type="SMART" id="SM00389">
    <property type="entry name" value="HOX"/>
    <property type="match status" value="1"/>
</dbReference>
<evidence type="ECO:0000259" key="11">
    <source>
        <dbReference type="PROSITE" id="PS50803"/>
    </source>
</evidence>
<evidence type="ECO:0000313" key="13">
    <source>
        <dbReference type="Proteomes" id="UP000472270"/>
    </source>
</evidence>
<feature type="DNA-binding region" description="Homeobox" evidence="7">
    <location>
        <begin position="127"/>
        <end position="186"/>
    </location>
</feature>
<dbReference type="Ensembl" id="ENSSRHT00000070792.1">
    <property type="protein sequence ID" value="ENSSRHP00000068909.1"/>
    <property type="gene ID" value="ENSSRHG00000034263.1"/>
</dbReference>
<dbReference type="PROSITE" id="PS50071">
    <property type="entry name" value="HOMEOBOX_2"/>
    <property type="match status" value="1"/>
</dbReference>
<feature type="domain" description="OAR" evidence="11">
    <location>
        <begin position="256"/>
        <end position="269"/>
    </location>
</feature>
<dbReference type="SUPFAM" id="SSF46689">
    <property type="entry name" value="Homeodomain-like"/>
    <property type="match status" value="1"/>
</dbReference>
<dbReference type="PANTHER" id="PTHR24329">
    <property type="entry name" value="HOMEOBOX PROTEIN ARISTALESS"/>
    <property type="match status" value="1"/>
</dbReference>
<evidence type="ECO:0000256" key="9">
    <source>
        <dbReference type="SAM" id="MobiDB-lite"/>
    </source>
</evidence>
<sequence length="287" mass="33073">MHLPPKLRRPFAPLTDSSRDIHTDENEAAGPRLLHTACEKLKITEASLVNISRARSYQEHASLQSCREASSPTPRPEEEETDNERLETTESPGQMRLQERHAYLKNREETTLSAGSDTEDGMLKRKQRRYRTTFTSYQLEELERAFQKTHYPDVFTREELAMRLDLTEARVQVWFQNRRAKWRKREKAGSLCHYLTAMFRHPAFINPTFGSLGPMGLQRIPLPAIEGPIQRSHLTNNLFSSSPPLPSSPTVDLRASSIAALRLKAKEHSAQLTHITRWQKTKVKQKH</sequence>
<evidence type="ECO:0000256" key="6">
    <source>
        <dbReference type="ARBA" id="ARBA00023242"/>
    </source>
</evidence>
<evidence type="ECO:0000256" key="4">
    <source>
        <dbReference type="ARBA" id="ARBA00023125"/>
    </source>
</evidence>
<dbReference type="CDD" id="cd00086">
    <property type="entry name" value="homeodomain"/>
    <property type="match status" value="1"/>
</dbReference>
<evidence type="ECO:0000256" key="5">
    <source>
        <dbReference type="ARBA" id="ARBA00023155"/>
    </source>
</evidence>
<reference evidence="12" key="2">
    <citation type="submission" date="2025-09" db="UniProtKB">
        <authorList>
            <consortium name="Ensembl"/>
        </authorList>
    </citation>
    <scope>IDENTIFICATION</scope>
</reference>
<name>A0A673KT05_9TELE</name>
<dbReference type="Pfam" id="PF00046">
    <property type="entry name" value="Homeodomain"/>
    <property type="match status" value="1"/>
</dbReference>
<dbReference type="AlphaFoldDB" id="A0A673KT05"/>
<keyword evidence="4 7" id="KW-0238">DNA-binding</keyword>
<keyword evidence="5 7" id="KW-0371">Homeobox</keyword>
<organism evidence="12 13">
    <name type="scientific">Sinocyclocheilus rhinocerous</name>
    <dbReference type="NCBI Taxonomy" id="307959"/>
    <lineage>
        <taxon>Eukaryota</taxon>
        <taxon>Metazoa</taxon>
        <taxon>Chordata</taxon>
        <taxon>Craniata</taxon>
        <taxon>Vertebrata</taxon>
        <taxon>Euteleostomi</taxon>
        <taxon>Actinopterygii</taxon>
        <taxon>Neopterygii</taxon>
        <taxon>Teleostei</taxon>
        <taxon>Ostariophysi</taxon>
        <taxon>Cypriniformes</taxon>
        <taxon>Cyprinidae</taxon>
        <taxon>Cyprininae</taxon>
        <taxon>Sinocyclocheilus</taxon>
    </lineage>
</organism>
<feature type="region of interest" description="Disordered" evidence="9">
    <location>
        <begin position="1"/>
        <end position="32"/>
    </location>
</feature>
<dbReference type="PANTHER" id="PTHR24329:SF337">
    <property type="entry name" value="ARISTALESS RELATED HOMEOBOX"/>
    <property type="match status" value="1"/>
</dbReference>
<evidence type="ECO:0000256" key="2">
    <source>
        <dbReference type="ARBA" id="ARBA00006503"/>
    </source>
</evidence>
<dbReference type="Gene3D" id="1.10.10.60">
    <property type="entry name" value="Homeodomain-like"/>
    <property type="match status" value="1"/>
</dbReference>
<keyword evidence="13" id="KW-1185">Reference proteome</keyword>
<proteinExistence type="inferred from homology"/>
<dbReference type="Proteomes" id="UP000472270">
    <property type="component" value="Unassembled WGS sequence"/>
</dbReference>
<comment type="similarity">
    <text evidence="2">Belongs to the paired homeobox family. Bicoid subfamily.</text>
</comment>
<dbReference type="InterPro" id="IPR017970">
    <property type="entry name" value="Homeobox_CS"/>
</dbReference>
<dbReference type="InterPro" id="IPR003654">
    <property type="entry name" value="OAR_dom"/>
</dbReference>
<keyword evidence="3" id="KW-0217">Developmental protein</keyword>
<evidence type="ECO:0000256" key="3">
    <source>
        <dbReference type="ARBA" id="ARBA00022473"/>
    </source>
</evidence>
<feature type="domain" description="Homeobox" evidence="10">
    <location>
        <begin position="125"/>
        <end position="185"/>
    </location>
</feature>
<evidence type="ECO:0000259" key="10">
    <source>
        <dbReference type="PROSITE" id="PS50071"/>
    </source>
</evidence>
<dbReference type="InterPro" id="IPR050649">
    <property type="entry name" value="Paired_Homeobox_TFs"/>
</dbReference>
<protein>
    <submittedName>
        <fullName evidence="12">Aristaless-related homeobox protein-like</fullName>
    </submittedName>
</protein>
<gene>
    <name evidence="12" type="primary">LOC107748121</name>
</gene>
<dbReference type="InterPro" id="IPR001356">
    <property type="entry name" value="HD"/>
</dbReference>
<keyword evidence="6 7" id="KW-0539">Nucleus</keyword>
<reference evidence="12" key="1">
    <citation type="submission" date="2025-08" db="UniProtKB">
        <authorList>
            <consortium name="Ensembl"/>
        </authorList>
    </citation>
    <scope>IDENTIFICATION</scope>
</reference>
<dbReference type="Pfam" id="PF03826">
    <property type="entry name" value="OAR"/>
    <property type="match status" value="1"/>
</dbReference>
<dbReference type="PROSITE" id="PS50803">
    <property type="entry name" value="OAR"/>
    <property type="match status" value="1"/>
</dbReference>
<dbReference type="GO" id="GO:0005634">
    <property type="term" value="C:nucleus"/>
    <property type="evidence" value="ECO:0007669"/>
    <property type="project" value="UniProtKB-SubCell"/>
</dbReference>
<dbReference type="GO" id="GO:0000981">
    <property type="term" value="F:DNA-binding transcription factor activity, RNA polymerase II-specific"/>
    <property type="evidence" value="ECO:0007669"/>
    <property type="project" value="InterPro"/>
</dbReference>
<dbReference type="FunFam" id="1.10.10.60:FF:000102">
    <property type="entry name" value="Aristaless related homeobox"/>
    <property type="match status" value="1"/>
</dbReference>